<evidence type="ECO:0000256" key="4">
    <source>
        <dbReference type="PROSITE-ProRule" id="PRU00175"/>
    </source>
</evidence>
<dbReference type="InterPro" id="IPR018957">
    <property type="entry name" value="Znf_C3HC4_RING-type"/>
</dbReference>
<dbReference type="Proteomes" id="UP000807025">
    <property type="component" value="Unassembled WGS sequence"/>
</dbReference>
<keyword evidence="1" id="KW-0479">Metal-binding</keyword>
<dbReference type="OrthoDB" id="6270329at2759"/>
<comment type="caution">
    <text evidence="8">The sequence shown here is derived from an EMBL/GenBank/DDBJ whole genome shotgun (WGS) entry which is preliminary data.</text>
</comment>
<feature type="non-terminal residue" evidence="8">
    <location>
        <position position="1"/>
    </location>
</feature>
<accession>A0A9P6DFP9</accession>
<evidence type="ECO:0000256" key="2">
    <source>
        <dbReference type="ARBA" id="ARBA00022771"/>
    </source>
</evidence>
<evidence type="ECO:0000256" key="3">
    <source>
        <dbReference type="ARBA" id="ARBA00022833"/>
    </source>
</evidence>
<evidence type="ECO:0000256" key="1">
    <source>
        <dbReference type="ARBA" id="ARBA00022723"/>
    </source>
</evidence>
<dbReference type="InterPro" id="IPR001841">
    <property type="entry name" value="Znf_RING"/>
</dbReference>
<reference evidence="8" key="1">
    <citation type="submission" date="2020-11" db="EMBL/GenBank/DDBJ databases">
        <authorList>
            <consortium name="DOE Joint Genome Institute"/>
            <person name="Ahrendt S."/>
            <person name="Riley R."/>
            <person name="Andreopoulos W."/>
            <person name="Labutti K."/>
            <person name="Pangilinan J."/>
            <person name="Ruiz-Duenas F.J."/>
            <person name="Barrasa J.M."/>
            <person name="Sanchez-Garcia M."/>
            <person name="Camarero S."/>
            <person name="Miyauchi S."/>
            <person name="Serrano A."/>
            <person name="Linde D."/>
            <person name="Babiker R."/>
            <person name="Drula E."/>
            <person name="Ayuso-Fernandez I."/>
            <person name="Pacheco R."/>
            <person name="Padilla G."/>
            <person name="Ferreira P."/>
            <person name="Barriuso J."/>
            <person name="Kellner H."/>
            <person name="Castanera R."/>
            <person name="Alfaro M."/>
            <person name="Ramirez L."/>
            <person name="Pisabarro A.G."/>
            <person name="Kuo A."/>
            <person name="Tritt A."/>
            <person name="Lipzen A."/>
            <person name="He G."/>
            <person name="Yan M."/>
            <person name="Ng V."/>
            <person name="Cullen D."/>
            <person name="Martin F."/>
            <person name="Rosso M.-N."/>
            <person name="Henrissat B."/>
            <person name="Hibbett D."/>
            <person name="Martinez A.T."/>
            <person name="Grigoriev I.V."/>
        </authorList>
    </citation>
    <scope>NUCLEOTIDE SEQUENCE</scope>
    <source>
        <strain evidence="8">ATCC 90797</strain>
    </source>
</reference>
<gene>
    <name evidence="8" type="ORF">BDN71DRAFT_1375847</name>
</gene>
<evidence type="ECO:0000313" key="9">
    <source>
        <dbReference type="Proteomes" id="UP000807025"/>
    </source>
</evidence>
<proteinExistence type="predicted"/>
<dbReference type="InterPro" id="IPR051051">
    <property type="entry name" value="E3_ubiq-ligase_TRIM/RNF"/>
</dbReference>
<keyword evidence="5" id="KW-0175">Coiled coil</keyword>
<evidence type="ECO:0000256" key="6">
    <source>
        <dbReference type="SAM" id="MobiDB-lite"/>
    </source>
</evidence>
<keyword evidence="2 4" id="KW-0863">Zinc-finger</keyword>
<dbReference type="PANTHER" id="PTHR25465:SF5">
    <property type="entry name" value="E3 UBIQUITIN_ISG15 LIGASE TRIM25-RELATED"/>
    <property type="match status" value="1"/>
</dbReference>
<dbReference type="SUPFAM" id="SSF57850">
    <property type="entry name" value="RING/U-box"/>
    <property type="match status" value="1"/>
</dbReference>
<dbReference type="GO" id="GO:0008270">
    <property type="term" value="F:zinc ion binding"/>
    <property type="evidence" value="ECO:0007669"/>
    <property type="project" value="UniProtKB-KW"/>
</dbReference>
<organism evidence="8 9">
    <name type="scientific">Pleurotus eryngii</name>
    <name type="common">Boletus of the steppes</name>
    <dbReference type="NCBI Taxonomy" id="5323"/>
    <lineage>
        <taxon>Eukaryota</taxon>
        <taxon>Fungi</taxon>
        <taxon>Dikarya</taxon>
        <taxon>Basidiomycota</taxon>
        <taxon>Agaricomycotina</taxon>
        <taxon>Agaricomycetes</taxon>
        <taxon>Agaricomycetidae</taxon>
        <taxon>Agaricales</taxon>
        <taxon>Pleurotineae</taxon>
        <taxon>Pleurotaceae</taxon>
        <taxon>Pleurotus</taxon>
    </lineage>
</organism>
<keyword evidence="3" id="KW-0862">Zinc</keyword>
<dbReference type="InterPro" id="IPR013083">
    <property type="entry name" value="Znf_RING/FYVE/PHD"/>
</dbReference>
<feature type="domain" description="RING-type" evidence="7">
    <location>
        <begin position="1"/>
        <end position="49"/>
    </location>
</feature>
<dbReference type="InterPro" id="IPR017907">
    <property type="entry name" value="Znf_RING_CS"/>
</dbReference>
<feature type="non-terminal residue" evidence="8">
    <location>
        <position position="145"/>
    </location>
</feature>
<sequence length="145" mass="16526">CSICLGILKEPVSIPCGHIYCSICIANYVNSASDDEEEAMPISTCPTCRSSFTLFTPDLSLLSRKYRPYVLPGIRRIYVDNTPYQELQRKLREAEKRIKALENTKQDLLRECERHMAVSNAHAEGEHQARMDLSAAQEESIEFQE</sequence>
<dbReference type="SMART" id="SM00184">
    <property type="entry name" value="RING"/>
    <property type="match status" value="1"/>
</dbReference>
<dbReference type="Gene3D" id="3.30.40.10">
    <property type="entry name" value="Zinc/RING finger domain, C3HC4 (zinc finger)"/>
    <property type="match status" value="1"/>
</dbReference>
<dbReference type="PROSITE" id="PS50089">
    <property type="entry name" value="ZF_RING_2"/>
    <property type="match status" value="1"/>
</dbReference>
<evidence type="ECO:0000313" key="8">
    <source>
        <dbReference type="EMBL" id="KAF9494873.1"/>
    </source>
</evidence>
<name>A0A9P6DFP9_PLEER</name>
<dbReference type="Pfam" id="PF00097">
    <property type="entry name" value="zf-C3HC4"/>
    <property type="match status" value="1"/>
</dbReference>
<keyword evidence="9" id="KW-1185">Reference proteome</keyword>
<dbReference type="AlphaFoldDB" id="A0A9P6DFP9"/>
<dbReference type="PROSITE" id="PS00518">
    <property type="entry name" value="ZF_RING_1"/>
    <property type="match status" value="1"/>
</dbReference>
<dbReference type="EMBL" id="MU154567">
    <property type="protein sequence ID" value="KAF9494873.1"/>
    <property type="molecule type" value="Genomic_DNA"/>
</dbReference>
<protein>
    <recommendedName>
        <fullName evidence="7">RING-type domain-containing protein</fullName>
    </recommendedName>
</protein>
<evidence type="ECO:0000256" key="5">
    <source>
        <dbReference type="SAM" id="Coils"/>
    </source>
</evidence>
<evidence type="ECO:0000259" key="7">
    <source>
        <dbReference type="PROSITE" id="PS50089"/>
    </source>
</evidence>
<feature type="region of interest" description="Disordered" evidence="6">
    <location>
        <begin position="121"/>
        <end position="145"/>
    </location>
</feature>
<feature type="coiled-coil region" evidence="5">
    <location>
        <begin position="84"/>
        <end position="118"/>
    </location>
</feature>
<dbReference type="PANTHER" id="PTHR25465">
    <property type="entry name" value="B-BOX DOMAIN CONTAINING"/>
    <property type="match status" value="1"/>
</dbReference>